<dbReference type="PeroxiBase" id="6269">
    <property type="entry name" value="NatDiOx01"/>
</dbReference>
<evidence type="ECO:0000313" key="18">
    <source>
        <dbReference type="Proteomes" id="UP000187609"/>
    </source>
</evidence>
<keyword evidence="10 16" id="KW-0223">Dioxygenase</keyword>
<evidence type="ECO:0000256" key="13">
    <source>
        <dbReference type="ARBA" id="ARBA00023098"/>
    </source>
</evidence>
<dbReference type="Gene3D" id="1.10.640.10">
    <property type="entry name" value="Haem peroxidase domain superfamily, animal type"/>
    <property type="match status" value="1"/>
</dbReference>
<dbReference type="OrthoDB" id="823504at2759"/>
<dbReference type="GO" id="GO:0046872">
    <property type="term" value="F:metal ion binding"/>
    <property type="evidence" value="ECO:0007669"/>
    <property type="project" value="UniProtKB-KW"/>
</dbReference>
<protein>
    <submittedName>
        <fullName evidence="17">Alpha-dioxygenase 1</fullName>
    </submittedName>
    <submittedName>
        <fullName evidence="16">Pathogen-inducible alpha-dioxygenase</fullName>
    </submittedName>
</protein>
<dbReference type="GO" id="GO:0006633">
    <property type="term" value="P:fatty acid biosynthetic process"/>
    <property type="evidence" value="ECO:0007669"/>
    <property type="project" value="UniProtKB-KW"/>
</dbReference>
<keyword evidence="6 15" id="KW-0479">Metal-binding</keyword>
<dbReference type="SUPFAM" id="SSF48113">
    <property type="entry name" value="Heme-dependent peroxidases"/>
    <property type="match status" value="1"/>
</dbReference>
<dbReference type="PROSITE" id="PS50292">
    <property type="entry name" value="PEROXIDASE_3"/>
    <property type="match status" value="1"/>
</dbReference>
<comment type="cofactor">
    <cofactor evidence="1">
        <name>Ca(2+)</name>
        <dbReference type="ChEBI" id="CHEBI:29108"/>
    </cofactor>
</comment>
<evidence type="ECO:0000256" key="14">
    <source>
        <dbReference type="ARBA" id="ARBA00023160"/>
    </source>
</evidence>
<reference evidence="16" key="1">
    <citation type="journal article" date="2001" name="Plant Physiol.">
        <title>Molecular interactions between the specialist herbivore Manduca sexta (Lepidoptera, Sphingidae) and its natural host Nicotiana attenuata. I. Large-scale changes in the accumulation of growth- and defense-related plant mRNAs.</title>
        <authorList>
            <person name="Hermsmeier D."/>
            <person name="Schittko U."/>
            <person name="Baldwin I.T."/>
        </authorList>
    </citation>
    <scope>NUCLEOTIDE SEQUENCE</scope>
</reference>
<proteinExistence type="evidence at transcript level"/>
<dbReference type="EMBL" id="AF229926">
    <property type="protein sequence ID" value="AAG59584.1"/>
    <property type="molecule type" value="mRNA"/>
</dbReference>
<dbReference type="InterPro" id="IPR050783">
    <property type="entry name" value="Oxylipin_biosynth_metab"/>
</dbReference>
<dbReference type="GO" id="GO:0016702">
    <property type="term" value="F:oxidoreductase activity, acting on single donors with incorporation of molecular oxygen, incorporation of two atoms of oxygen"/>
    <property type="evidence" value="ECO:0007669"/>
    <property type="project" value="TreeGrafter"/>
</dbReference>
<reference evidence="17 18" key="2">
    <citation type="submission" date="2016-11" db="EMBL/GenBank/DDBJ databases">
        <title>The genome of Nicotiana attenuata.</title>
        <authorList>
            <person name="Xu S."/>
            <person name="Brockmoeller T."/>
            <person name="Gaquerel E."/>
            <person name="Navarro A."/>
            <person name="Kuhl H."/>
            <person name="Gase K."/>
            <person name="Ling Z."/>
            <person name="Zhou W."/>
            <person name="Kreitzer C."/>
            <person name="Stanke M."/>
            <person name="Tang H."/>
            <person name="Lyons E."/>
            <person name="Pandey P."/>
            <person name="Pandey S.P."/>
            <person name="Timmermann B."/>
            <person name="Baldwin I.T."/>
        </authorList>
    </citation>
    <scope>NUCLEOTIDE SEQUENCE [LARGE SCALE GENOMIC DNA]</scope>
    <source>
        <strain evidence="18">cv. UT</strain>
        <strain evidence="17">UT</strain>
        <tissue evidence="17">Leaves</tissue>
    </source>
</reference>
<dbReference type="Gramene" id="OIT31390">
    <property type="protein sequence ID" value="OIT31390"/>
    <property type="gene ID" value="A4A49_30724"/>
</dbReference>
<dbReference type="GO" id="GO:0020037">
    <property type="term" value="F:heme binding"/>
    <property type="evidence" value="ECO:0007669"/>
    <property type="project" value="InterPro"/>
</dbReference>
<keyword evidence="12 15" id="KW-0408">Iron</keyword>
<evidence type="ECO:0000256" key="11">
    <source>
        <dbReference type="ARBA" id="ARBA00023002"/>
    </source>
</evidence>
<name>Q9AXU5_NICAT</name>
<dbReference type="PANTHER" id="PTHR11903">
    <property type="entry name" value="PROSTAGLANDIN G/H SYNTHASE"/>
    <property type="match status" value="1"/>
</dbReference>
<evidence type="ECO:0000313" key="17">
    <source>
        <dbReference type="EMBL" id="OIT31390.1"/>
    </source>
</evidence>
<dbReference type="EMBL" id="MJEQ01001284">
    <property type="protein sequence ID" value="OIT31390.1"/>
    <property type="molecule type" value="Genomic_DNA"/>
</dbReference>
<dbReference type="AlphaFoldDB" id="Q9AXU5"/>
<dbReference type="InterPro" id="IPR037120">
    <property type="entry name" value="Haem_peroxidase_sf_animal"/>
</dbReference>
<keyword evidence="11" id="KW-0560">Oxidoreductase</keyword>
<evidence type="ECO:0000256" key="1">
    <source>
        <dbReference type="ARBA" id="ARBA00001913"/>
    </source>
</evidence>
<comment type="cofactor">
    <cofactor evidence="2">
        <name>heme b</name>
        <dbReference type="ChEBI" id="CHEBI:60344"/>
    </cofactor>
</comment>
<evidence type="ECO:0000256" key="3">
    <source>
        <dbReference type="ARBA" id="ARBA00022516"/>
    </source>
</evidence>
<dbReference type="InterPro" id="IPR034815">
    <property type="entry name" value="A_dioxygenase"/>
</dbReference>
<keyword evidence="4" id="KW-0575">Peroxidase</keyword>
<evidence type="ECO:0000256" key="4">
    <source>
        <dbReference type="ARBA" id="ARBA00022559"/>
    </source>
</evidence>
<dbReference type="Pfam" id="PF03098">
    <property type="entry name" value="An_peroxidase"/>
    <property type="match status" value="1"/>
</dbReference>
<dbReference type="STRING" id="49451.Q9AXU5"/>
<dbReference type="GO" id="GO:0031408">
    <property type="term" value="P:oxylipin biosynthetic process"/>
    <property type="evidence" value="ECO:0007669"/>
    <property type="project" value="UniProtKB-KW"/>
</dbReference>
<dbReference type="SMR" id="Q9AXU5"/>
<dbReference type="CDD" id="cd09818">
    <property type="entry name" value="PIOX_like"/>
    <property type="match status" value="1"/>
</dbReference>
<keyword evidence="8" id="KW-0611">Plant defense</keyword>
<sequence length="643" mass="73832">MSLVMASLKNLLLSPLRGFIHKDFHDIFERMTLLDKLFFLIVHFVDKLNLWHRLPVFLGLLYLGARRHLHQEYNLINVGKTPVGVRSNPADHPYRTADGKYNDPFNEGAGSELSFFGRNMLPVDQHNQLKKPDPMVVATKLLARRNVVDTGKQFNMIAASWIQFMIHDWIDHLEDTKQIELRAPEEVASQCPLKSFKFFKTKEIPTGFYEIKTGHLNRRTPWWDGSAIYGSNAEVLKKVRTFKYGKLKLSADGLLEIDENGKIISGDVRNTWAGLSALQALFVQEHNSVCDVLKKEYPELEDEDLYRHARLVTSAVIAKVHTIDWTVELLKTDTLLAGMRANWYGLLGKKFKDTFGHVGGSILGGFVGMKKPENYGVPYSLTEEFTSVYRMHQLLPDNLQLRNIDATPGPNKSLPLTNEIPMEDLIGSKGEENLARIGFTKQMVSMGHQACGALELWNYPMWMRDLIPQDVDGTDRPDHVDLAALEIYRDRERSVARYNEFRRGMLQIPISKWEDLTDDEEVINTLREVYGDDVEELDLMVGMAAEKKIKGFAISETAFFIFLIMASRRLEADRFFTSNYNEETYTKKGLEWVNTTESLKDVLDRHYPEMTEKWMNSSSAFSVWDSSPEPHNPIPLYFRVPPQ</sequence>
<dbReference type="InterPro" id="IPR010255">
    <property type="entry name" value="Haem_peroxidase_sf"/>
</dbReference>
<dbReference type="PANTHER" id="PTHR11903:SF11">
    <property type="entry name" value="ALPHA-DIOXYGENASE 1"/>
    <property type="match status" value="1"/>
</dbReference>
<keyword evidence="7" id="KW-0925">Oxylipin biosynthesis</keyword>
<evidence type="ECO:0000256" key="9">
    <source>
        <dbReference type="ARBA" id="ARBA00022832"/>
    </source>
</evidence>
<evidence type="ECO:0000256" key="2">
    <source>
        <dbReference type="ARBA" id="ARBA00001970"/>
    </source>
</evidence>
<gene>
    <name evidence="16" type="primary">PIOX_NICAT</name>
    <name evidence="17" type="synonym">DOX1</name>
    <name evidence="17" type="ORF">A4A49_30724</name>
</gene>
<dbReference type="GO" id="GO:0004601">
    <property type="term" value="F:peroxidase activity"/>
    <property type="evidence" value="ECO:0007669"/>
    <property type="project" value="UniProtKB-KW"/>
</dbReference>
<keyword evidence="13" id="KW-0443">Lipid metabolism</keyword>
<dbReference type="GO" id="GO:0006952">
    <property type="term" value="P:defense response"/>
    <property type="evidence" value="ECO:0007669"/>
    <property type="project" value="UniProtKB-KW"/>
</dbReference>
<keyword evidence="18" id="KW-1185">Reference proteome</keyword>
<dbReference type="InterPro" id="IPR019791">
    <property type="entry name" value="Haem_peroxidase_animal"/>
</dbReference>
<evidence type="ECO:0000256" key="15">
    <source>
        <dbReference type="PIRSR" id="PIRSR619791-2"/>
    </source>
</evidence>
<keyword evidence="3" id="KW-0444">Lipid biosynthesis</keyword>
<accession>Q9AXU5</accession>
<feature type="binding site" description="axial binding residue" evidence="15">
    <location>
        <position position="392"/>
    </location>
    <ligand>
        <name>heme b</name>
        <dbReference type="ChEBI" id="CHEBI:60344"/>
    </ligand>
    <ligandPart>
        <name>Fe</name>
        <dbReference type="ChEBI" id="CHEBI:18248"/>
    </ligandPart>
</feature>
<keyword evidence="9" id="KW-0276">Fatty acid metabolism</keyword>
<keyword evidence="14" id="KW-0275">Fatty acid biosynthesis</keyword>
<evidence type="ECO:0000256" key="6">
    <source>
        <dbReference type="ARBA" id="ARBA00022723"/>
    </source>
</evidence>
<evidence type="ECO:0000256" key="10">
    <source>
        <dbReference type="ARBA" id="ARBA00022964"/>
    </source>
</evidence>
<dbReference type="KEGG" id="nau:109208731"/>
<evidence type="ECO:0000256" key="12">
    <source>
        <dbReference type="ARBA" id="ARBA00023004"/>
    </source>
</evidence>
<evidence type="ECO:0000256" key="8">
    <source>
        <dbReference type="ARBA" id="ARBA00022821"/>
    </source>
</evidence>
<dbReference type="GeneID" id="109208731"/>
<organism evidence="16">
    <name type="scientific">Nicotiana attenuata</name>
    <name type="common">Coyote tobacco</name>
    <dbReference type="NCBI Taxonomy" id="49451"/>
    <lineage>
        <taxon>Eukaryota</taxon>
        <taxon>Viridiplantae</taxon>
        <taxon>Streptophyta</taxon>
        <taxon>Embryophyta</taxon>
        <taxon>Tracheophyta</taxon>
        <taxon>Spermatophyta</taxon>
        <taxon>Magnoliopsida</taxon>
        <taxon>eudicotyledons</taxon>
        <taxon>Gunneridae</taxon>
        <taxon>Pentapetalae</taxon>
        <taxon>asterids</taxon>
        <taxon>lamiids</taxon>
        <taxon>Solanales</taxon>
        <taxon>Solanaceae</taxon>
        <taxon>Nicotianoideae</taxon>
        <taxon>Nicotianeae</taxon>
        <taxon>Nicotiana</taxon>
    </lineage>
</organism>
<evidence type="ECO:0000313" key="16">
    <source>
        <dbReference type="EMBL" id="AAG59584.1"/>
    </source>
</evidence>
<keyword evidence="5 15" id="KW-0349">Heme</keyword>
<dbReference type="Proteomes" id="UP000187609">
    <property type="component" value="Unassembled WGS sequence"/>
</dbReference>
<evidence type="ECO:0000256" key="7">
    <source>
        <dbReference type="ARBA" id="ARBA00022767"/>
    </source>
</evidence>
<evidence type="ECO:0000256" key="5">
    <source>
        <dbReference type="ARBA" id="ARBA00022617"/>
    </source>
</evidence>
<dbReference type="GO" id="GO:0006979">
    <property type="term" value="P:response to oxidative stress"/>
    <property type="evidence" value="ECO:0007669"/>
    <property type="project" value="InterPro"/>
</dbReference>